<sequence>MSSTTTTLPVRILTQSSASDMASFEKYPKALLPENAKKKPHKLKYCMRLARNLEHFDKHPEVWGVGSYAPLPPLLRLPPELRQKILDEVLDDDEVRYRPNYLTQSLAVVCKTFSTDVKEVSKLWDKREAEQAKSFGMDHASMRSYIAELNGDREKAVAVLAARQAAVKARKNKNGKRGEQRRRAEVDVRHAEKKMFRFNNKALRPAGTLTKLE</sequence>
<dbReference type="EMBL" id="JAXOVC010000002">
    <property type="protein sequence ID" value="KAK4506101.1"/>
    <property type="molecule type" value="Genomic_DNA"/>
</dbReference>
<reference evidence="1 2" key="1">
    <citation type="journal article" date="2023" name="G3 (Bethesda)">
        <title>A chromosome-level genome assembly of Zasmidium syzygii isolated from banana leaves.</title>
        <authorList>
            <person name="van Westerhoven A.C."/>
            <person name="Mehrabi R."/>
            <person name="Talebi R."/>
            <person name="Steentjes M.B.F."/>
            <person name="Corcolon B."/>
            <person name="Chong P.A."/>
            <person name="Kema G.H.J."/>
            <person name="Seidl M.F."/>
        </authorList>
    </citation>
    <scope>NUCLEOTIDE SEQUENCE [LARGE SCALE GENOMIC DNA]</scope>
    <source>
        <strain evidence="1 2">P124</strain>
    </source>
</reference>
<dbReference type="Proteomes" id="UP001305779">
    <property type="component" value="Unassembled WGS sequence"/>
</dbReference>
<protein>
    <recommendedName>
        <fullName evidence="3">F-box domain-containing protein</fullName>
    </recommendedName>
</protein>
<evidence type="ECO:0000313" key="1">
    <source>
        <dbReference type="EMBL" id="KAK4506101.1"/>
    </source>
</evidence>
<organism evidence="1 2">
    <name type="scientific">Zasmidium cellare</name>
    <name type="common">Wine cellar mold</name>
    <name type="synonym">Racodium cellare</name>
    <dbReference type="NCBI Taxonomy" id="395010"/>
    <lineage>
        <taxon>Eukaryota</taxon>
        <taxon>Fungi</taxon>
        <taxon>Dikarya</taxon>
        <taxon>Ascomycota</taxon>
        <taxon>Pezizomycotina</taxon>
        <taxon>Dothideomycetes</taxon>
        <taxon>Dothideomycetidae</taxon>
        <taxon>Mycosphaerellales</taxon>
        <taxon>Mycosphaerellaceae</taxon>
        <taxon>Zasmidium</taxon>
    </lineage>
</organism>
<proteinExistence type="predicted"/>
<accession>A0ABR0EWU0</accession>
<evidence type="ECO:0008006" key="3">
    <source>
        <dbReference type="Google" id="ProtNLM"/>
    </source>
</evidence>
<comment type="caution">
    <text evidence="1">The sequence shown here is derived from an EMBL/GenBank/DDBJ whole genome shotgun (WGS) entry which is preliminary data.</text>
</comment>
<gene>
    <name evidence="1" type="ORF">PRZ48_004066</name>
</gene>
<name>A0ABR0EWU0_ZASCE</name>
<keyword evidence="2" id="KW-1185">Reference proteome</keyword>
<evidence type="ECO:0000313" key="2">
    <source>
        <dbReference type="Proteomes" id="UP001305779"/>
    </source>
</evidence>